<reference evidence="12 13" key="1">
    <citation type="submission" date="2017-02" db="EMBL/GenBank/DDBJ databases">
        <authorList>
            <person name="Peterson S.W."/>
        </authorList>
    </citation>
    <scope>NUCLEOTIDE SEQUENCE [LARGE SCALE GENOMIC DNA]</scope>
    <source>
        <strain evidence="12 13">DSM 45154</strain>
    </source>
</reference>
<dbReference type="Gene3D" id="3.40.190.80">
    <property type="match status" value="1"/>
</dbReference>
<dbReference type="STRING" id="1122192.SAMN02745673_04421"/>
<dbReference type="Gene3D" id="3.30.540.10">
    <property type="entry name" value="Fructose-1,6-Bisphosphatase, subunit A, domain 1"/>
    <property type="match status" value="1"/>
</dbReference>
<evidence type="ECO:0000256" key="10">
    <source>
        <dbReference type="ARBA" id="ARBA00053547"/>
    </source>
</evidence>
<comment type="pathway">
    <text evidence="2">Amino-acid biosynthesis; L-histidine biosynthesis; L-histidine from 5-phospho-alpha-D-ribose 1-diphosphate: step 8/9.</text>
</comment>
<feature type="binding site" evidence="11">
    <location>
        <position position="85"/>
    </location>
    <ligand>
        <name>Mg(2+)</name>
        <dbReference type="ChEBI" id="CHEBI:18420"/>
        <label>1</label>
        <note>catalytic</note>
    </ligand>
</feature>
<keyword evidence="7 11" id="KW-0460">Magnesium</keyword>
<dbReference type="GO" id="GO:0046872">
    <property type="term" value="F:metal ion binding"/>
    <property type="evidence" value="ECO:0007669"/>
    <property type="project" value="UniProtKB-KW"/>
</dbReference>
<evidence type="ECO:0000256" key="7">
    <source>
        <dbReference type="ARBA" id="ARBA00022842"/>
    </source>
</evidence>
<keyword evidence="6" id="KW-0378">Hydrolase</keyword>
<name>A0A1T4T4C6_9ACTN</name>
<proteinExistence type="predicted"/>
<feature type="binding site" evidence="11">
    <location>
        <position position="211"/>
    </location>
    <ligand>
        <name>Mg(2+)</name>
        <dbReference type="ChEBI" id="CHEBI:18420"/>
        <label>1</label>
        <note>catalytic</note>
    </ligand>
</feature>
<gene>
    <name evidence="12" type="ORF">SAMN02745673_04421</name>
</gene>
<dbReference type="AlphaFoldDB" id="A0A1T4T4C6"/>
<comment type="function">
    <text evidence="10">Catalyzes the dephosphorylation of histidinol-phosphate to histidinol, the direct precursor of histidine.</text>
</comment>
<dbReference type="OrthoDB" id="9772456at2"/>
<protein>
    <recommendedName>
        <fullName evidence="4">Histidinol-phosphatase</fullName>
        <ecNumber evidence="3">3.1.3.15</ecNumber>
    </recommendedName>
    <alternativeName>
        <fullName evidence="8">Histidinol-phosphate phosphatase</fullName>
    </alternativeName>
</protein>
<evidence type="ECO:0000256" key="2">
    <source>
        <dbReference type="ARBA" id="ARBA00004970"/>
    </source>
</evidence>
<dbReference type="FunFam" id="3.30.540.10:FF:000003">
    <property type="entry name" value="Inositol-1-monophosphatase"/>
    <property type="match status" value="1"/>
</dbReference>
<dbReference type="EMBL" id="FUWS01000014">
    <property type="protein sequence ID" value="SKA35159.1"/>
    <property type="molecule type" value="Genomic_DNA"/>
</dbReference>
<dbReference type="EC" id="3.1.3.15" evidence="3"/>
<feature type="binding site" evidence="11">
    <location>
        <position position="67"/>
    </location>
    <ligand>
        <name>Mg(2+)</name>
        <dbReference type="ChEBI" id="CHEBI:18420"/>
        <label>1</label>
        <note>catalytic</note>
    </ligand>
</feature>
<evidence type="ECO:0000256" key="8">
    <source>
        <dbReference type="ARBA" id="ARBA00033209"/>
    </source>
</evidence>
<dbReference type="GO" id="GO:0007165">
    <property type="term" value="P:signal transduction"/>
    <property type="evidence" value="ECO:0007669"/>
    <property type="project" value="TreeGrafter"/>
</dbReference>
<comment type="catalytic activity">
    <reaction evidence="9">
        <text>L-histidinol phosphate + H2O = L-histidinol + phosphate</text>
        <dbReference type="Rhea" id="RHEA:14465"/>
        <dbReference type="ChEBI" id="CHEBI:15377"/>
        <dbReference type="ChEBI" id="CHEBI:43474"/>
        <dbReference type="ChEBI" id="CHEBI:57699"/>
        <dbReference type="ChEBI" id="CHEBI:57980"/>
        <dbReference type="EC" id="3.1.3.15"/>
    </reaction>
</comment>
<evidence type="ECO:0000256" key="11">
    <source>
        <dbReference type="PIRSR" id="PIRSR600760-2"/>
    </source>
</evidence>
<dbReference type="SUPFAM" id="SSF56655">
    <property type="entry name" value="Carbohydrate phosphatase"/>
    <property type="match status" value="1"/>
</dbReference>
<dbReference type="PROSITE" id="PS00629">
    <property type="entry name" value="IMP_1"/>
    <property type="match status" value="1"/>
</dbReference>
<dbReference type="Proteomes" id="UP000190637">
    <property type="component" value="Unassembled WGS sequence"/>
</dbReference>
<evidence type="ECO:0000313" key="12">
    <source>
        <dbReference type="EMBL" id="SKA35159.1"/>
    </source>
</evidence>
<sequence>MRESDLATVIDLADAADRMTMARYGAADLQVRDKPDRSPVTEVDTAVEEALRRMLARACPADGIIGEEYGGENRPGRVWVIDPVDGTKNFLRGNPVWATLIALVEDGVPTLGMVSAPALQRRWWAARGRGAWTLDRGRVGRVRVSGVTRLADAYLSTTSLGTWTRFHSRAAYLRLVDACWENRAFGDFWQHCLVAEGVVDLAAEPIVGFWDIAALKVLVEEAGGDFTDLSGRRDAGITSVLASNGR</sequence>
<evidence type="ECO:0000256" key="9">
    <source>
        <dbReference type="ARBA" id="ARBA00049158"/>
    </source>
</evidence>
<dbReference type="PANTHER" id="PTHR20854">
    <property type="entry name" value="INOSITOL MONOPHOSPHATASE"/>
    <property type="match status" value="1"/>
</dbReference>
<dbReference type="RefSeq" id="WP_144390250.1">
    <property type="nucleotide sequence ID" value="NZ_FUWS01000014.1"/>
</dbReference>
<feature type="binding site" evidence="11">
    <location>
        <position position="82"/>
    </location>
    <ligand>
        <name>Mg(2+)</name>
        <dbReference type="ChEBI" id="CHEBI:18420"/>
        <label>1</label>
        <note>catalytic</note>
    </ligand>
</feature>
<dbReference type="GO" id="GO:0008934">
    <property type="term" value="F:inositol monophosphate 1-phosphatase activity"/>
    <property type="evidence" value="ECO:0007669"/>
    <property type="project" value="TreeGrafter"/>
</dbReference>
<evidence type="ECO:0000256" key="1">
    <source>
        <dbReference type="ARBA" id="ARBA00001946"/>
    </source>
</evidence>
<dbReference type="InterPro" id="IPR020583">
    <property type="entry name" value="Inositol_monoP_metal-BS"/>
</dbReference>
<dbReference type="InterPro" id="IPR000760">
    <property type="entry name" value="Inositol_monophosphatase-like"/>
</dbReference>
<comment type="cofactor">
    <cofactor evidence="1 11">
        <name>Mg(2+)</name>
        <dbReference type="ChEBI" id="CHEBI:18420"/>
    </cofactor>
</comment>
<dbReference type="PANTHER" id="PTHR20854:SF4">
    <property type="entry name" value="INOSITOL-1-MONOPHOSPHATASE-RELATED"/>
    <property type="match status" value="1"/>
</dbReference>
<dbReference type="GO" id="GO:0004401">
    <property type="term" value="F:histidinol-phosphatase activity"/>
    <property type="evidence" value="ECO:0007669"/>
    <property type="project" value="UniProtKB-EC"/>
</dbReference>
<keyword evidence="13" id="KW-1185">Reference proteome</keyword>
<dbReference type="PRINTS" id="PR00377">
    <property type="entry name" value="IMPHPHTASES"/>
</dbReference>
<evidence type="ECO:0000256" key="3">
    <source>
        <dbReference type="ARBA" id="ARBA00013085"/>
    </source>
</evidence>
<feature type="non-terminal residue" evidence="12">
    <location>
        <position position="246"/>
    </location>
</feature>
<evidence type="ECO:0000256" key="6">
    <source>
        <dbReference type="ARBA" id="ARBA00022801"/>
    </source>
</evidence>
<dbReference type="Pfam" id="PF00459">
    <property type="entry name" value="Inositol_P"/>
    <property type="match status" value="1"/>
</dbReference>
<evidence type="ECO:0000313" key="13">
    <source>
        <dbReference type="Proteomes" id="UP000190637"/>
    </source>
</evidence>
<accession>A0A1T4T4C6</accession>
<dbReference type="GO" id="GO:0006020">
    <property type="term" value="P:inositol metabolic process"/>
    <property type="evidence" value="ECO:0007669"/>
    <property type="project" value="TreeGrafter"/>
</dbReference>
<organism evidence="12 13">
    <name type="scientific">Marinactinospora thermotolerans DSM 45154</name>
    <dbReference type="NCBI Taxonomy" id="1122192"/>
    <lineage>
        <taxon>Bacteria</taxon>
        <taxon>Bacillati</taxon>
        <taxon>Actinomycetota</taxon>
        <taxon>Actinomycetes</taxon>
        <taxon>Streptosporangiales</taxon>
        <taxon>Nocardiopsidaceae</taxon>
        <taxon>Marinactinospora</taxon>
    </lineage>
</organism>
<evidence type="ECO:0000256" key="5">
    <source>
        <dbReference type="ARBA" id="ARBA00022723"/>
    </source>
</evidence>
<keyword evidence="5 11" id="KW-0479">Metal-binding</keyword>
<evidence type="ECO:0000256" key="4">
    <source>
        <dbReference type="ARBA" id="ARBA00021697"/>
    </source>
</evidence>